<dbReference type="OrthoDB" id="556918at2759"/>
<dbReference type="KEGG" id="vcn:VOLCADRAFT_86433"/>
<dbReference type="RefSeq" id="XP_002945941.1">
    <property type="nucleotide sequence ID" value="XM_002945895.1"/>
</dbReference>
<dbReference type="EMBL" id="GL378323">
    <property type="protein sequence ID" value="EFJ52936.1"/>
    <property type="molecule type" value="Genomic_DNA"/>
</dbReference>
<protein>
    <submittedName>
        <fullName evidence="1">Uncharacterized protein</fullName>
    </submittedName>
</protein>
<name>D8TIS0_VOLCA</name>
<organism evidence="2">
    <name type="scientific">Volvox carteri f. nagariensis</name>
    <dbReference type="NCBI Taxonomy" id="3068"/>
    <lineage>
        <taxon>Eukaryota</taxon>
        <taxon>Viridiplantae</taxon>
        <taxon>Chlorophyta</taxon>
        <taxon>core chlorophytes</taxon>
        <taxon>Chlorophyceae</taxon>
        <taxon>CS clade</taxon>
        <taxon>Chlamydomonadales</taxon>
        <taxon>Volvocaceae</taxon>
        <taxon>Volvox</taxon>
    </lineage>
</organism>
<keyword evidence="2" id="KW-1185">Reference proteome</keyword>
<dbReference type="GeneID" id="9625370"/>
<proteinExistence type="predicted"/>
<accession>D8TIS0</accession>
<evidence type="ECO:0000313" key="2">
    <source>
        <dbReference type="Proteomes" id="UP000001058"/>
    </source>
</evidence>
<gene>
    <name evidence="1" type="ORF">VOLCADRAFT_86433</name>
</gene>
<dbReference type="Proteomes" id="UP000001058">
    <property type="component" value="Unassembled WGS sequence"/>
</dbReference>
<evidence type="ECO:0000313" key="1">
    <source>
        <dbReference type="EMBL" id="EFJ52936.1"/>
    </source>
</evidence>
<dbReference type="AlphaFoldDB" id="D8TIS0"/>
<sequence length="211" mass="23419">MRSDSRTSVWSPGGFLSVQAVEATDDVIHVLLLVRMVSCRAGVVGRGMLPSGRARDSLLGLDVPQNAEGEGKLCDCGAVEDEMHARVECPAYTTTRAKYERDLAFQGRDMRMIMTEAPLLALARFLSEVWETRHVALRRFVLKRTREDDDGPPCNRTKNDLPSMGPPAFADTPAQVLVRNLQTSKLQERFLVCSEPRLFLIISLSELLAAC</sequence>
<dbReference type="InParanoid" id="D8TIS0"/>
<reference evidence="1 2" key="1">
    <citation type="journal article" date="2010" name="Science">
        <title>Genomic analysis of organismal complexity in the multicellular green alga Volvox carteri.</title>
        <authorList>
            <person name="Prochnik S.E."/>
            <person name="Umen J."/>
            <person name="Nedelcu A.M."/>
            <person name="Hallmann A."/>
            <person name="Miller S.M."/>
            <person name="Nishii I."/>
            <person name="Ferris P."/>
            <person name="Kuo A."/>
            <person name="Mitros T."/>
            <person name="Fritz-Laylin L.K."/>
            <person name="Hellsten U."/>
            <person name="Chapman J."/>
            <person name="Simakov O."/>
            <person name="Rensing S.A."/>
            <person name="Terry A."/>
            <person name="Pangilinan J."/>
            <person name="Kapitonov V."/>
            <person name="Jurka J."/>
            <person name="Salamov A."/>
            <person name="Shapiro H."/>
            <person name="Schmutz J."/>
            <person name="Grimwood J."/>
            <person name="Lindquist E."/>
            <person name="Lucas S."/>
            <person name="Grigoriev I.V."/>
            <person name="Schmitt R."/>
            <person name="Kirk D."/>
            <person name="Rokhsar D.S."/>
        </authorList>
    </citation>
    <scope>NUCLEOTIDE SEQUENCE [LARGE SCALE GENOMIC DNA]</scope>
    <source>
        <strain evidence="2">f. Nagariensis / Eve</strain>
    </source>
</reference>